<dbReference type="PROSITE" id="PS51352">
    <property type="entry name" value="THIOREDOXIN_2"/>
    <property type="match status" value="1"/>
</dbReference>
<dbReference type="Gene3D" id="3.40.30.10">
    <property type="entry name" value="Glutaredoxin"/>
    <property type="match status" value="1"/>
</dbReference>
<keyword evidence="8" id="KW-1185">Reference proteome</keyword>
<dbReference type="PANTHER" id="PTHR42852:SF6">
    <property type="entry name" value="THIOL:DISULFIDE INTERCHANGE PROTEIN DSBE"/>
    <property type="match status" value="1"/>
</dbReference>
<evidence type="ECO:0000313" key="7">
    <source>
        <dbReference type="EMBL" id="MDT7831503.1"/>
    </source>
</evidence>
<dbReference type="CDD" id="cd02966">
    <property type="entry name" value="TlpA_like_family"/>
    <property type="match status" value="1"/>
</dbReference>
<dbReference type="RefSeq" id="WP_349240747.1">
    <property type="nucleotide sequence ID" value="NZ_JAVTTO010000001.1"/>
</dbReference>
<feature type="chain" id="PRO_5045331992" evidence="5">
    <location>
        <begin position="19"/>
        <end position="451"/>
    </location>
</feature>
<feature type="signal peptide" evidence="5">
    <location>
        <begin position="1"/>
        <end position="18"/>
    </location>
</feature>
<organism evidence="7 8">
    <name type="scientific">Asprobacillus argus</name>
    <dbReference type="NCBI Taxonomy" id="3076534"/>
    <lineage>
        <taxon>Bacteria</taxon>
        <taxon>Pseudomonadati</taxon>
        <taxon>Bacteroidota</taxon>
        <taxon>Flavobacteriia</taxon>
        <taxon>Flavobacteriales</taxon>
        <taxon>Flavobacteriaceae</taxon>
        <taxon>Asprobacillus</taxon>
    </lineage>
</organism>
<dbReference type="PANTHER" id="PTHR42852">
    <property type="entry name" value="THIOL:DISULFIDE INTERCHANGE PROTEIN DSBE"/>
    <property type="match status" value="1"/>
</dbReference>
<evidence type="ECO:0000256" key="2">
    <source>
        <dbReference type="ARBA" id="ARBA00022748"/>
    </source>
</evidence>
<proteinExistence type="predicted"/>
<comment type="subcellular location">
    <subcellularLocation>
        <location evidence="1">Cell envelope</location>
    </subcellularLocation>
</comment>
<keyword evidence="5" id="KW-0732">Signal</keyword>
<dbReference type="Proteomes" id="UP001257277">
    <property type="component" value="Unassembled WGS sequence"/>
</dbReference>
<evidence type="ECO:0000256" key="3">
    <source>
        <dbReference type="ARBA" id="ARBA00023157"/>
    </source>
</evidence>
<evidence type="ECO:0000259" key="6">
    <source>
        <dbReference type="PROSITE" id="PS51352"/>
    </source>
</evidence>
<accession>A0ABU3LE61</accession>
<dbReference type="EMBL" id="JAVTTO010000001">
    <property type="protein sequence ID" value="MDT7831503.1"/>
    <property type="molecule type" value="Genomic_DNA"/>
</dbReference>
<keyword evidence="4" id="KW-0676">Redox-active center</keyword>
<feature type="domain" description="Thioredoxin" evidence="6">
    <location>
        <begin position="316"/>
        <end position="451"/>
    </location>
</feature>
<dbReference type="InterPro" id="IPR036249">
    <property type="entry name" value="Thioredoxin-like_sf"/>
</dbReference>
<gene>
    <name evidence="7" type="ORF">RQM59_03870</name>
</gene>
<keyword evidence="2" id="KW-0201">Cytochrome c-type biogenesis</keyword>
<reference evidence="7 8" key="1">
    <citation type="submission" date="2023-09" db="EMBL/GenBank/DDBJ databases">
        <title>Novel taxa isolated from Blanes Bay.</title>
        <authorList>
            <person name="Rey-Velasco X."/>
            <person name="Lucena T."/>
        </authorList>
    </citation>
    <scope>NUCLEOTIDE SEQUENCE [LARGE SCALE GENOMIC DNA]</scope>
    <source>
        <strain evidence="7 8">S356</strain>
    </source>
</reference>
<dbReference type="InterPro" id="IPR050553">
    <property type="entry name" value="Thioredoxin_ResA/DsbE_sf"/>
</dbReference>
<sequence length="451" mass="51700">MRNFLILFLFVTTAALQAQYTISGTIQPVNNYKNALLYKVEGARQVYIRNAKIEKGIDQSMGSFEFIFNNDIAPGSYRITYDLQQGGFIDFLYNKEDVSFNINPNSDQPVVTFEKSKENLLYSNFLSALSVAQYKTDSLQIAYLRAPSKVTGDTYKEAVKNIKAIQADYTQKANNMLVLNFIKATDRYNAVEPAKTPKEYFTGVLTHFFDNINFKNPFLFNSSFLIDRITDYVFYMNYTDDRDQQLTLHKNAVDKVMGLINDPKFKADVIEFLATQFSSAKETKIVDYIISNHFEKLPAEFKNQEFKNKILGDLAIATGRTAPDFSWEENGKTVTLSELNDGKHYVLIFYSTECPHCLREIPQFFEFMKGKDQVKVIAFAMENTNISWNKFKSTLPGWHHALGLGKWENKIARTYQIVSTPTYFVLDADKKIIGNPEELDDLKAAVSQLKM</sequence>
<evidence type="ECO:0000256" key="4">
    <source>
        <dbReference type="ARBA" id="ARBA00023284"/>
    </source>
</evidence>
<evidence type="ECO:0000256" key="5">
    <source>
        <dbReference type="SAM" id="SignalP"/>
    </source>
</evidence>
<comment type="caution">
    <text evidence="7">The sequence shown here is derived from an EMBL/GenBank/DDBJ whole genome shotgun (WGS) entry which is preliminary data.</text>
</comment>
<dbReference type="InterPro" id="IPR000866">
    <property type="entry name" value="AhpC/TSA"/>
</dbReference>
<evidence type="ECO:0000313" key="8">
    <source>
        <dbReference type="Proteomes" id="UP001257277"/>
    </source>
</evidence>
<evidence type="ECO:0000256" key="1">
    <source>
        <dbReference type="ARBA" id="ARBA00004196"/>
    </source>
</evidence>
<dbReference type="SUPFAM" id="SSF52833">
    <property type="entry name" value="Thioredoxin-like"/>
    <property type="match status" value="1"/>
</dbReference>
<name>A0ABU3LE61_9FLAO</name>
<dbReference type="Pfam" id="PF00578">
    <property type="entry name" value="AhpC-TSA"/>
    <property type="match status" value="1"/>
</dbReference>
<keyword evidence="3" id="KW-1015">Disulfide bond</keyword>
<dbReference type="InterPro" id="IPR013766">
    <property type="entry name" value="Thioredoxin_domain"/>
</dbReference>
<protein>
    <submittedName>
        <fullName evidence="7">TlpA disulfide reductase family protein</fullName>
    </submittedName>
</protein>